<dbReference type="Pfam" id="PF08282">
    <property type="entry name" value="Hydrolase_3"/>
    <property type="match status" value="1"/>
</dbReference>
<reference evidence="1 2" key="1">
    <citation type="submission" date="2023-03" db="EMBL/GenBank/DDBJ databases">
        <title>Paludisphaera mucosa sp. nov. a novel planctomycete from northern fen.</title>
        <authorList>
            <person name="Ivanova A."/>
        </authorList>
    </citation>
    <scope>NUCLEOTIDE SEQUENCE [LARGE SCALE GENOMIC DNA]</scope>
    <source>
        <strain evidence="1 2">Pla2</strain>
    </source>
</reference>
<dbReference type="Gene3D" id="3.40.50.1000">
    <property type="entry name" value="HAD superfamily/HAD-like"/>
    <property type="match status" value="1"/>
</dbReference>
<accession>A0ABT6F7Z2</accession>
<dbReference type="InterPro" id="IPR023214">
    <property type="entry name" value="HAD_sf"/>
</dbReference>
<dbReference type="Gene3D" id="3.30.1240.10">
    <property type="match status" value="1"/>
</dbReference>
<organism evidence="1 2">
    <name type="scientific">Paludisphaera mucosa</name>
    <dbReference type="NCBI Taxonomy" id="3030827"/>
    <lineage>
        <taxon>Bacteria</taxon>
        <taxon>Pseudomonadati</taxon>
        <taxon>Planctomycetota</taxon>
        <taxon>Planctomycetia</taxon>
        <taxon>Isosphaerales</taxon>
        <taxon>Isosphaeraceae</taxon>
        <taxon>Paludisphaera</taxon>
    </lineage>
</organism>
<dbReference type="SUPFAM" id="SSF56784">
    <property type="entry name" value="HAD-like"/>
    <property type="match status" value="1"/>
</dbReference>
<dbReference type="GO" id="GO:0016787">
    <property type="term" value="F:hydrolase activity"/>
    <property type="evidence" value="ECO:0007669"/>
    <property type="project" value="UniProtKB-KW"/>
</dbReference>
<proteinExistence type="predicted"/>
<dbReference type="Proteomes" id="UP001216907">
    <property type="component" value="Unassembled WGS sequence"/>
</dbReference>
<keyword evidence="1" id="KW-0378">Hydrolase</keyword>
<sequence length="279" mass="30165">MSSPKRPPEYALAAIDIDETLIGPDRKVGAANRKAIERLQALGCRVVLASGRRHANMLPYYAELGLDDFVVSSQGARVEHATTGKILHRAEIEPTTAASLVAEGLRRGFSVLLWLEDRVFAQERSRWTAAYEKLTDDPVTIADLASLTDRPAEKVIWTADPAVVSQTGRELQGEIYAQVLTTITEPWSLEFSAPDANKRDGVAALAHHLGVPREAVLAFGDGNNDVEMLAWAGMGVAMPHGRPAAHAAARIIAPEGDRESALARGVDQVLRHRDGVMVA</sequence>
<dbReference type="EMBL" id="JARRAG010000001">
    <property type="protein sequence ID" value="MDG3003596.1"/>
    <property type="molecule type" value="Genomic_DNA"/>
</dbReference>
<comment type="caution">
    <text evidence="1">The sequence shown here is derived from an EMBL/GenBank/DDBJ whole genome shotgun (WGS) entry which is preliminary data.</text>
</comment>
<dbReference type="InterPro" id="IPR036412">
    <property type="entry name" value="HAD-like_sf"/>
</dbReference>
<dbReference type="PROSITE" id="PS01229">
    <property type="entry name" value="COF_2"/>
    <property type="match status" value="1"/>
</dbReference>
<evidence type="ECO:0000313" key="2">
    <source>
        <dbReference type="Proteomes" id="UP001216907"/>
    </source>
</evidence>
<dbReference type="PANTHER" id="PTHR10000:SF8">
    <property type="entry name" value="HAD SUPERFAMILY HYDROLASE-LIKE, TYPE 3"/>
    <property type="match status" value="1"/>
</dbReference>
<protein>
    <submittedName>
        <fullName evidence="1">Cof-type HAD-IIB family hydrolase</fullName>
    </submittedName>
</protein>
<keyword evidence="2" id="KW-1185">Reference proteome</keyword>
<name>A0ABT6F7Z2_9BACT</name>
<dbReference type="PANTHER" id="PTHR10000">
    <property type="entry name" value="PHOSPHOSERINE PHOSPHATASE"/>
    <property type="match status" value="1"/>
</dbReference>
<dbReference type="InterPro" id="IPR006379">
    <property type="entry name" value="HAD-SF_hydro_IIB"/>
</dbReference>
<dbReference type="NCBIfam" id="TIGR00099">
    <property type="entry name" value="Cof-subfamily"/>
    <property type="match status" value="1"/>
</dbReference>
<dbReference type="InterPro" id="IPR000150">
    <property type="entry name" value="Cof"/>
</dbReference>
<evidence type="ECO:0000313" key="1">
    <source>
        <dbReference type="EMBL" id="MDG3003596.1"/>
    </source>
</evidence>
<dbReference type="RefSeq" id="WP_277859946.1">
    <property type="nucleotide sequence ID" value="NZ_JARRAG010000001.1"/>
</dbReference>
<dbReference type="NCBIfam" id="TIGR01484">
    <property type="entry name" value="HAD-SF-IIB"/>
    <property type="match status" value="1"/>
</dbReference>
<gene>
    <name evidence="1" type="ORF">PZE19_07440</name>
</gene>